<gene>
    <name evidence="13" type="ORF">CBR_g41694</name>
</gene>
<evidence type="ECO:0000259" key="12">
    <source>
        <dbReference type="PROSITE" id="PS50222"/>
    </source>
</evidence>
<dbReference type="Pfam" id="PF00069">
    <property type="entry name" value="Pkinase"/>
    <property type="match status" value="1"/>
</dbReference>
<evidence type="ECO:0000256" key="6">
    <source>
        <dbReference type="ARBA" id="ARBA00022840"/>
    </source>
</evidence>
<evidence type="ECO:0000256" key="2">
    <source>
        <dbReference type="ARBA" id="ARBA00022679"/>
    </source>
</evidence>
<evidence type="ECO:0000256" key="8">
    <source>
        <dbReference type="PROSITE-ProRule" id="PRU10141"/>
    </source>
</evidence>
<proteinExistence type="inferred from homology"/>
<evidence type="ECO:0000256" key="5">
    <source>
        <dbReference type="ARBA" id="ARBA00022837"/>
    </source>
</evidence>
<dbReference type="GO" id="GO:0004674">
    <property type="term" value="F:protein serine/threonine kinase activity"/>
    <property type="evidence" value="ECO:0007669"/>
    <property type="project" value="UniProtKB-KW"/>
</dbReference>
<keyword evidence="4" id="KW-0418">Kinase</keyword>
<evidence type="ECO:0008006" key="15">
    <source>
        <dbReference type="Google" id="ProtNLM"/>
    </source>
</evidence>
<feature type="domain" description="EF-hand" evidence="12">
    <location>
        <begin position="396"/>
        <end position="431"/>
    </location>
</feature>
<evidence type="ECO:0000256" key="1">
    <source>
        <dbReference type="ARBA" id="ARBA00022527"/>
    </source>
</evidence>
<evidence type="ECO:0000256" key="3">
    <source>
        <dbReference type="ARBA" id="ARBA00022741"/>
    </source>
</evidence>
<organism evidence="13 14">
    <name type="scientific">Chara braunii</name>
    <name type="common">Braun's stonewort</name>
    <dbReference type="NCBI Taxonomy" id="69332"/>
    <lineage>
        <taxon>Eukaryota</taxon>
        <taxon>Viridiplantae</taxon>
        <taxon>Streptophyta</taxon>
        <taxon>Charophyceae</taxon>
        <taxon>Charales</taxon>
        <taxon>Characeae</taxon>
        <taxon>Chara</taxon>
    </lineage>
</organism>
<keyword evidence="2" id="KW-0808">Transferase</keyword>
<dbReference type="EMBL" id="BFEA01000572">
    <property type="protein sequence ID" value="GBG86631.1"/>
    <property type="molecule type" value="Genomic_DNA"/>
</dbReference>
<evidence type="ECO:0000313" key="14">
    <source>
        <dbReference type="Proteomes" id="UP000265515"/>
    </source>
</evidence>
<dbReference type="InterPro" id="IPR050205">
    <property type="entry name" value="CDPK_Ser/Thr_kinases"/>
</dbReference>
<dbReference type="SMART" id="SM00220">
    <property type="entry name" value="S_TKc"/>
    <property type="match status" value="1"/>
</dbReference>
<dbReference type="InterPro" id="IPR011009">
    <property type="entry name" value="Kinase-like_dom_sf"/>
</dbReference>
<dbReference type="SMART" id="SM00054">
    <property type="entry name" value="EFh"/>
    <property type="match status" value="1"/>
</dbReference>
<dbReference type="SUPFAM" id="SSF56112">
    <property type="entry name" value="Protein kinase-like (PK-like)"/>
    <property type="match status" value="1"/>
</dbReference>
<comment type="caution">
    <text evidence="13">The sequence shown here is derived from an EMBL/GenBank/DDBJ whole genome shotgun (WGS) entry which is preliminary data.</text>
</comment>
<evidence type="ECO:0000256" key="10">
    <source>
        <dbReference type="SAM" id="MobiDB-lite"/>
    </source>
</evidence>
<dbReference type="Gene3D" id="3.30.200.20">
    <property type="entry name" value="Phosphorylase Kinase, domain 1"/>
    <property type="match status" value="1"/>
</dbReference>
<dbReference type="STRING" id="69332.A0A388LWI4"/>
<feature type="region of interest" description="Disordered" evidence="10">
    <location>
        <begin position="455"/>
        <end position="480"/>
    </location>
</feature>
<keyword evidence="6 8" id="KW-0067">ATP-binding</keyword>
<dbReference type="FunFam" id="1.10.510.10:FF:000571">
    <property type="entry name" value="Maternal embryonic leucine zipper kinase"/>
    <property type="match status" value="1"/>
</dbReference>
<dbReference type="InterPro" id="IPR011992">
    <property type="entry name" value="EF-hand-dom_pair"/>
</dbReference>
<keyword evidence="1 9" id="KW-0723">Serine/threonine-protein kinase</keyword>
<evidence type="ECO:0000256" key="9">
    <source>
        <dbReference type="RuleBase" id="RU000304"/>
    </source>
</evidence>
<dbReference type="InterPro" id="IPR018247">
    <property type="entry name" value="EF_Hand_1_Ca_BS"/>
</dbReference>
<dbReference type="AlphaFoldDB" id="A0A388LWI4"/>
<dbReference type="Pfam" id="PF13499">
    <property type="entry name" value="EF-hand_7"/>
    <property type="match status" value="1"/>
</dbReference>
<dbReference type="GO" id="GO:0005524">
    <property type="term" value="F:ATP binding"/>
    <property type="evidence" value="ECO:0007669"/>
    <property type="project" value="UniProtKB-UniRule"/>
</dbReference>
<dbReference type="Proteomes" id="UP000265515">
    <property type="component" value="Unassembled WGS sequence"/>
</dbReference>
<keyword evidence="3 8" id="KW-0547">Nucleotide-binding</keyword>
<reference evidence="13 14" key="1">
    <citation type="journal article" date="2018" name="Cell">
        <title>The Chara Genome: Secondary Complexity and Implications for Plant Terrestrialization.</title>
        <authorList>
            <person name="Nishiyama T."/>
            <person name="Sakayama H."/>
            <person name="Vries J.D."/>
            <person name="Buschmann H."/>
            <person name="Saint-Marcoux D."/>
            <person name="Ullrich K.K."/>
            <person name="Haas F.B."/>
            <person name="Vanderstraeten L."/>
            <person name="Becker D."/>
            <person name="Lang D."/>
            <person name="Vosolsobe S."/>
            <person name="Rombauts S."/>
            <person name="Wilhelmsson P.K.I."/>
            <person name="Janitza P."/>
            <person name="Kern R."/>
            <person name="Heyl A."/>
            <person name="Rumpler F."/>
            <person name="Villalobos L.I.A.C."/>
            <person name="Clay J.M."/>
            <person name="Skokan R."/>
            <person name="Toyoda A."/>
            <person name="Suzuki Y."/>
            <person name="Kagoshima H."/>
            <person name="Schijlen E."/>
            <person name="Tajeshwar N."/>
            <person name="Catarino B."/>
            <person name="Hetherington A.J."/>
            <person name="Saltykova A."/>
            <person name="Bonnot C."/>
            <person name="Breuninger H."/>
            <person name="Symeonidi A."/>
            <person name="Radhakrishnan G.V."/>
            <person name="Van Nieuwerburgh F."/>
            <person name="Deforce D."/>
            <person name="Chang C."/>
            <person name="Karol K.G."/>
            <person name="Hedrich R."/>
            <person name="Ulvskov P."/>
            <person name="Glockner G."/>
            <person name="Delwiche C.F."/>
            <person name="Petrasek J."/>
            <person name="Van de Peer Y."/>
            <person name="Friml J."/>
            <person name="Beilby M."/>
            <person name="Dolan L."/>
            <person name="Kohara Y."/>
            <person name="Sugano S."/>
            <person name="Fujiyama A."/>
            <person name="Delaux P.-M."/>
            <person name="Quint M."/>
            <person name="TheiBen G."/>
            <person name="Hagemann M."/>
            <person name="Harholt J."/>
            <person name="Dunand C."/>
            <person name="Zachgo S."/>
            <person name="Langdale J."/>
            <person name="Maumus F."/>
            <person name="Straeten D.V.D."/>
            <person name="Gould S.B."/>
            <person name="Rensing S.A."/>
        </authorList>
    </citation>
    <scope>NUCLEOTIDE SEQUENCE [LARGE SCALE GENOMIC DNA]</scope>
    <source>
        <strain evidence="13 14">S276</strain>
    </source>
</reference>
<dbReference type="GO" id="GO:0005509">
    <property type="term" value="F:calcium ion binding"/>
    <property type="evidence" value="ECO:0007669"/>
    <property type="project" value="InterPro"/>
</dbReference>
<evidence type="ECO:0000256" key="4">
    <source>
        <dbReference type="ARBA" id="ARBA00022777"/>
    </source>
</evidence>
<dbReference type="InterPro" id="IPR002048">
    <property type="entry name" value="EF_hand_dom"/>
</dbReference>
<dbReference type="OrthoDB" id="40902at2759"/>
<dbReference type="CDD" id="cd05117">
    <property type="entry name" value="STKc_CAMK"/>
    <property type="match status" value="1"/>
</dbReference>
<dbReference type="InterPro" id="IPR008271">
    <property type="entry name" value="Ser/Thr_kinase_AS"/>
</dbReference>
<comment type="function">
    <text evidence="7">CIPK serine-threonine protein kinases interact with CBL proteins. Binding of a CBL protein to the regulatory NAF domain of CIPK protein lead to the activation of the kinase in a calcium-dependent manner.</text>
</comment>
<dbReference type="Gene3D" id="1.10.238.10">
    <property type="entry name" value="EF-hand"/>
    <property type="match status" value="1"/>
</dbReference>
<comment type="similarity">
    <text evidence="9">Belongs to the protein kinase superfamily.</text>
</comment>
<keyword evidence="14" id="KW-1185">Reference proteome</keyword>
<dbReference type="PANTHER" id="PTHR24349">
    <property type="entry name" value="SERINE/THREONINE-PROTEIN KINASE"/>
    <property type="match status" value="1"/>
</dbReference>
<keyword evidence="5" id="KW-0106">Calcium</keyword>
<dbReference type="FunFam" id="3.30.200.20:FF:000042">
    <property type="entry name" value="Aurora kinase A"/>
    <property type="match status" value="1"/>
</dbReference>
<feature type="binding site" evidence="8">
    <location>
        <position position="102"/>
    </location>
    <ligand>
        <name>ATP</name>
        <dbReference type="ChEBI" id="CHEBI:30616"/>
    </ligand>
</feature>
<dbReference type="SUPFAM" id="SSF47473">
    <property type="entry name" value="EF-hand"/>
    <property type="match status" value="1"/>
</dbReference>
<evidence type="ECO:0000313" key="13">
    <source>
        <dbReference type="EMBL" id="GBG86631.1"/>
    </source>
</evidence>
<dbReference type="InterPro" id="IPR000719">
    <property type="entry name" value="Prot_kinase_dom"/>
</dbReference>
<dbReference type="PROSITE" id="PS50011">
    <property type="entry name" value="PROTEIN_KINASE_DOM"/>
    <property type="match status" value="1"/>
</dbReference>
<evidence type="ECO:0000256" key="7">
    <source>
        <dbReference type="ARBA" id="ARBA00058225"/>
    </source>
</evidence>
<dbReference type="Gene3D" id="1.10.510.10">
    <property type="entry name" value="Transferase(Phosphotransferase) domain 1"/>
    <property type="match status" value="1"/>
</dbReference>
<name>A0A388LWI4_CHABU</name>
<dbReference type="CDD" id="cd00051">
    <property type="entry name" value="EFh"/>
    <property type="match status" value="1"/>
</dbReference>
<evidence type="ECO:0000259" key="11">
    <source>
        <dbReference type="PROSITE" id="PS50011"/>
    </source>
</evidence>
<dbReference type="PROSITE" id="PS00018">
    <property type="entry name" value="EF_HAND_1"/>
    <property type="match status" value="1"/>
</dbReference>
<dbReference type="PROSITE" id="PS00107">
    <property type="entry name" value="PROTEIN_KINASE_ATP"/>
    <property type="match status" value="1"/>
</dbReference>
<dbReference type="InterPro" id="IPR017441">
    <property type="entry name" value="Protein_kinase_ATP_BS"/>
</dbReference>
<protein>
    <recommendedName>
        <fullName evidence="15">Calcium-dependent protein kinase</fullName>
    </recommendedName>
</protein>
<dbReference type="PROSITE" id="PS00108">
    <property type="entry name" value="PROTEIN_KINASE_ST"/>
    <property type="match status" value="1"/>
</dbReference>
<feature type="domain" description="Protein kinase" evidence="11">
    <location>
        <begin position="73"/>
        <end position="323"/>
    </location>
</feature>
<dbReference type="PROSITE" id="PS50222">
    <property type="entry name" value="EF_HAND_2"/>
    <property type="match status" value="1"/>
</dbReference>
<sequence length="480" mass="54135">MGNNLSNCWNGKLVASDDISFSKAAIKEKKARRKHAKALRSVLPSQLPFSYGKSSGPGKYVLGVGYRDVHRFYDIGKEIGRGMFGVTRLAVDKRNGEEFACKTISKKWLRSKDHFRSIRREEEILRHLEGHPNIARLVESFEDNQAVHFILELCRGGMLYDRVTAKGFYTEQEAASMTRQIVEVVKHLHTVGVMHRDLKLENFLLADHREDSPVKTIDFGERFSELVGSAYYVAPEVIAKDYGPEADIWSAGVILYMLLSGAPPFYDVSEEGILGAVKRGVFDLQSDPWPLISDQAKDLVKGMLKVKPTERLTVDEILNHEWLRKDGCASNDPITCPVLSRIKQFMMMNKLKRLAYNVIVEASLNAEERDSLQKQFQDKTGFITAETLKEVLNDDEMMDCVRDIIHEYDTDKDGRIDFEEFAAMMQQGYAEGTGVIEPDGYCPPLSPAPYIVTQLAKKEAEEREEKGGGETSDSTGDESL</sequence>
<accession>A0A388LWI4</accession>
<feature type="compositionally biased region" description="Basic and acidic residues" evidence="10">
    <location>
        <begin position="456"/>
        <end position="468"/>
    </location>
</feature>
<dbReference type="Gramene" id="GBG86631">
    <property type="protein sequence ID" value="GBG86631"/>
    <property type="gene ID" value="CBR_g41694"/>
</dbReference>